<gene>
    <name evidence="2" type="ORF">CROS1456_LOCUS3105</name>
    <name evidence="3" type="ORF">HKI87_18g87880</name>
</gene>
<proteinExistence type="predicted"/>
<feature type="signal peptide" evidence="1">
    <location>
        <begin position="1"/>
        <end position="31"/>
    </location>
</feature>
<name>A0A7S3CAG8_9CHLO</name>
<sequence length="226" mass="24104">MGTRLARQQSGAALALAAALFVTAALRPCVAQQKADCPPEGFDSIEPFNVTAWTDHPWFIQEQMPVFYQKPPFFCVRAKYNMVSDTEIEVYNTASTGSVDGPPQNGGPPLKAVVPNPSEPSKLAVGLSFLPPATYGPYWVVFAGPDEDNYEYGIVSGGAPKIPGASGAGCIAGTEDDTNGSGLWLFTKDAIPKPETVKMLKDKAGELGFDVSVLQPVEHEGCTYDE</sequence>
<evidence type="ECO:0000313" key="3">
    <source>
        <dbReference type="EMBL" id="WZN67216.1"/>
    </source>
</evidence>
<dbReference type="InterPro" id="IPR012674">
    <property type="entry name" value="Calycin"/>
</dbReference>
<evidence type="ECO:0000313" key="4">
    <source>
        <dbReference type="Proteomes" id="UP001472866"/>
    </source>
</evidence>
<keyword evidence="1" id="KW-0732">Signal</keyword>
<reference evidence="2" key="1">
    <citation type="submission" date="2021-01" db="EMBL/GenBank/DDBJ databases">
        <authorList>
            <person name="Corre E."/>
            <person name="Pelletier E."/>
            <person name="Niang G."/>
            <person name="Scheremetjew M."/>
            <person name="Finn R."/>
            <person name="Kale V."/>
            <person name="Holt S."/>
            <person name="Cochrane G."/>
            <person name="Meng A."/>
            <person name="Brown T."/>
            <person name="Cohen L."/>
        </authorList>
    </citation>
    <scope>NUCLEOTIDE SEQUENCE</scope>
    <source>
        <strain evidence="2">RCC1871</strain>
    </source>
</reference>
<feature type="chain" id="PRO_5044661276" evidence="1">
    <location>
        <begin position="32"/>
        <end position="226"/>
    </location>
</feature>
<reference evidence="3 4" key="2">
    <citation type="submission" date="2024-03" db="EMBL/GenBank/DDBJ databases">
        <title>Complete genome sequence of the green alga Chloropicon roscoffensis RCC1871.</title>
        <authorList>
            <person name="Lemieux C."/>
            <person name="Pombert J.-F."/>
            <person name="Otis C."/>
            <person name="Turmel M."/>
        </authorList>
    </citation>
    <scope>NUCLEOTIDE SEQUENCE [LARGE SCALE GENOMIC DNA]</scope>
    <source>
        <strain evidence="3 4">RCC1871</strain>
    </source>
</reference>
<dbReference type="Proteomes" id="UP001472866">
    <property type="component" value="Chromosome 18"/>
</dbReference>
<keyword evidence="4" id="KW-1185">Reference proteome</keyword>
<dbReference type="AlphaFoldDB" id="A0A7S3CAG8"/>
<evidence type="ECO:0000313" key="2">
    <source>
        <dbReference type="EMBL" id="CAE0190016.1"/>
    </source>
</evidence>
<dbReference type="PANTHER" id="PTHR10612">
    <property type="entry name" value="APOLIPOPROTEIN D"/>
    <property type="match status" value="1"/>
</dbReference>
<organism evidence="2">
    <name type="scientific">Chloropicon roscoffensis</name>
    <dbReference type="NCBI Taxonomy" id="1461544"/>
    <lineage>
        <taxon>Eukaryota</taxon>
        <taxon>Viridiplantae</taxon>
        <taxon>Chlorophyta</taxon>
        <taxon>Chloropicophyceae</taxon>
        <taxon>Chloropicales</taxon>
        <taxon>Chloropicaceae</taxon>
        <taxon>Chloropicon</taxon>
    </lineage>
</organism>
<dbReference type="SUPFAM" id="SSF50814">
    <property type="entry name" value="Lipocalins"/>
    <property type="match status" value="1"/>
</dbReference>
<dbReference type="Gene3D" id="2.40.128.20">
    <property type="match status" value="1"/>
</dbReference>
<accession>A0A7S3CAG8</accession>
<dbReference type="PANTHER" id="PTHR10612:SF34">
    <property type="entry name" value="APOLIPOPROTEIN D"/>
    <property type="match status" value="1"/>
</dbReference>
<evidence type="ECO:0000256" key="1">
    <source>
        <dbReference type="SAM" id="SignalP"/>
    </source>
</evidence>
<dbReference type="EMBL" id="HBHZ01004037">
    <property type="protein sequence ID" value="CAE0190016.1"/>
    <property type="molecule type" value="Transcribed_RNA"/>
</dbReference>
<dbReference type="EMBL" id="CP151518">
    <property type="protein sequence ID" value="WZN67216.1"/>
    <property type="molecule type" value="Genomic_DNA"/>
</dbReference>
<protein>
    <submittedName>
        <fullName evidence="2">Uncharacterized protein</fullName>
    </submittedName>
</protein>